<dbReference type="AlphaFoldDB" id="A0A9W9EFK8"/>
<keyword evidence="3" id="KW-1185">Reference proteome</keyword>
<feature type="transmembrane region" description="Helical" evidence="1">
    <location>
        <begin position="284"/>
        <end position="307"/>
    </location>
</feature>
<dbReference type="EMBL" id="JAPQKH010000012">
    <property type="protein sequence ID" value="KAJ5080907.1"/>
    <property type="molecule type" value="Genomic_DNA"/>
</dbReference>
<evidence type="ECO:0000313" key="2">
    <source>
        <dbReference type="EMBL" id="KAJ5080907.1"/>
    </source>
</evidence>
<dbReference type="OrthoDB" id="4499323at2759"/>
<keyword evidence="1" id="KW-1133">Transmembrane helix</keyword>
<gene>
    <name evidence="2" type="ORF">N7456_013617</name>
</gene>
<proteinExistence type="predicted"/>
<protein>
    <submittedName>
        <fullName evidence="2">Uncharacterized protein</fullName>
    </submittedName>
</protein>
<reference evidence="2" key="2">
    <citation type="journal article" date="2023" name="IMA Fungus">
        <title>Comparative genomic study of the Penicillium genus elucidates a diverse pangenome and 15 lateral gene transfer events.</title>
        <authorList>
            <person name="Petersen C."/>
            <person name="Sorensen T."/>
            <person name="Nielsen M.R."/>
            <person name="Sondergaard T.E."/>
            <person name="Sorensen J.L."/>
            <person name="Fitzpatrick D.A."/>
            <person name="Frisvad J.C."/>
            <person name="Nielsen K.L."/>
        </authorList>
    </citation>
    <scope>NUCLEOTIDE SEQUENCE</scope>
    <source>
        <strain evidence="2">IBT 30069</strain>
    </source>
</reference>
<evidence type="ECO:0000256" key="1">
    <source>
        <dbReference type="SAM" id="Phobius"/>
    </source>
</evidence>
<comment type="caution">
    <text evidence="2">The sequence shown here is derived from an EMBL/GenBank/DDBJ whole genome shotgun (WGS) entry which is preliminary data.</text>
</comment>
<sequence>MSAYSATYFENQAQLTAWTDELEFLGYILCELIDREAFNRRGYQYHQAADLPTIVEILRLQLKRPNGCFSEMMSDGELKTFGQLLLKSKQIRNLMAHHLTRDHTRLNQLAQTKDTLSETLEATIRRAALHRGIHQIAWSPYYHVCKAYMQARGPLTVMIPLNEERLLSFRDRILHDPDLEQERVFRRRLKRKATEESRRKQKEDFETALVRKQQRKERDIAMRAKHQSEKLDKINQRFIKSQELGYSRLNKIQTWMKEEQRLYHRQRAEILQDGFAYPTGNEKLLTITVLAISSPLWLTIILIFNICQKIRGYYHHL</sequence>
<dbReference type="Proteomes" id="UP001149165">
    <property type="component" value="Unassembled WGS sequence"/>
</dbReference>
<keyword evidence="1" id="KW-0812">Transmembrane</keyword>
<organism evidence="2 3">
    <name type="scientific">Penicillium angulare</name>
    <dbReference type="NCBI Taxonomy" id="116970"/>
    <lineage>
        <taxon>Eukaryota</taxon>
        <taxon>Fungi</taxon>
        <taxon>Dikarya</taxon>
        <taxon>Ascomycota</taxon>
        <taxon>Pezizomycotina</taxon>
        <taxon>Eurotiomycetes</taxon>
        <taxon>Eurotiomycetidae</taxon>
        <taxon>Eurotiales</taxon>
        <taxon>Aspergillaceae</taxon>
        <taxon>Penicillium</taxon>
    </lineage>
</organism>
<name>A0A9W9EFK8_9EURO</name>
<evidence type="ECO:0000313" key="3">
    <source>
        <dbReference type="Proteomes" id="UP001149165"/>
    </source>
</evidence>
<reference evidence="2" key="1">
    <citation type="submission" date="2022-11" db="EMBL/GenBank/DDBJ databases">
        <authorList>
            <person name="Petersen C."/>
        </authorList>
    </citation>
    <scope>NUCLEOTIDE SEQUENCE</scope>
    <source>
        <strain evidence="2">IBT 30069</strain>
    </source>
</reference>
<accession>A0A9W9EFK8</accession>
<keyword evidence="1" id="KW-0472">Membrane</keyword>